<dbReference type="GO" id="GO:0008483">
    <property type="term" value="F:transaminase activity"/>
    <property type="evidence" value="ECO:0007669"/>
    <property type="project" value="UniProtKB-KW"/>
</dbReference>
<name>A0A6I1EJH6_9BURK</name>
<dbReference type="InterPro" id="IPR015422">
    <property type="entry name" value="PyrdxlP-dep_Trfase_small"/>
</dbReference>
<dbReference type="InterPro" id="IPR015421">
    <property type="entry name" value="PyrdxlP-dep_Trfase_major"/>
</dbReference>
<dbReference type="EMBL" id="WEHX01000043">
    <property type="protein sequence ID" value="KAB7658864.1"/>
    <property type="molecule type" value="Genomic_DNA"/>
</dbReference>
<dbReference type="GO" id="GO:0030170">
    <property type="term" value="F:pyridoxal phosphate binding"/>
    <property type="evidence" value="ECO:0007669"/>
    <property type="project" value="InterPro"/>
</dbReference>
<dbReference type="CDD" id="cd06454">
    <property type="entry name" value="KBL_like"/>
    <property type="match status" value="1"/>
</dbReference>
<reference evidence="4 5" key="1">
    <citation type="submission" date="2019-10" db="EMBL/GenBank/DDBJ databases">
        <title>Genome diversity of Sutterella seckii.</title>
        <authorList>
            <person name="Chaplin A.V."/>
            <person name="Sokolova S.R."/>
            <person name="Mosin K.A."/>
            <person name="Ivanova E.L."/>
            <person name="Kochetkova T.O."/>
            <person name="Goltsov A.Y."/>
            <person name="Trofimov D.Y."/>
            <person name="Efimov B.A."/>
        </authorList>
    </citation>
    <scope>NUCLEOTIDE SEQUENCE [LARGE SCALE GENOMIC DNA]</scope>
    <source>
        <strain evidence="4 5">ASD393</strain>
    </source>
</reference>
<keyword evidence="4" id="KW-0032">Aminotransferase</keyword>
<accession>A0A6I1EJH6</accession>
<comment type="cofactor">
    <cofactor evidence="1">
        <name>pyridoxal 5'-phosphate</name>
        <dbReference type="ChEBI" id="CHEBI:597326"/>
    </cofactor>
</comment>
<feature type="domain" description="Aminotransferase class I/classII large" evidence="3">
    <location>
        <begin position="67"/>
        <end position="408"/>
    </location>
</feature>
<comment type="caution">
    <text evidence="4">The sequence shown here is derived from an EMBL/GenBank/DDBJ whole genome shotgun (WGS) entry which is preliminary data.</text>
</comment>
<dbReference type="Pfam" id="PF00155">
    <property type="entry name" value="Aminotran_1_2"/>
    <property type="match status" value="1"/>
</dbReference>
<evidence type="ECO:0000259" key="3">
    <source>
        <dbReference type="Pfam" id="PF00155"/>
    </source>
</evidence>
<keyword evidence="2 4" id="KW-0808">Transferase</keyword>
<gene>
    <name evidence="4" type="ORF">GBM95_07190</name>
</gene>
<dbReference type="OrthoDB" id="9807157at2"/>
<sequence length="429" mass="47016">MQAQSGRTLDAVQWRAEPKMTRFDEFPAYKQIKMERSVAERAGILNPFFQCHDGIAKAETKINGETFLNFSTYDYLDLNGHPALEEAAVDALKRWGTSASASRLVSGERPPHRKLERTLADVYDAEDCIAYVSGHATNVSTIGKLFGAQDVIFHDSLSHNSIVMGAQTSGAKRISFPHNDMEALERLLREHRPKAQRALIVTEGVFSMDGNVANLPELVRLKKAWGCFLMLDEAHSLGVLGKTGRGTAEHFGIDPQEVDLWMGTLSKTCCGCGGYIAGCREVVELLKFTSPGFVYSVGMSPALAAASERAVKIMLAEPERVAKLQAVSHEFVRYAKSKGLDTGSAEGYAVVPLMLGSSLLAGKLASRMFARKVNVMPIIYPVVEEGAARLRFFLSAAHDVEHVHRAIDIVCEELPKARDDVARMSGKTE</sequence>
<dbReference type="Proteomes" id="UP000430564">
    <property type="component" value="Unassembled WGS sequence"/>
</dbReference>
<evidence type="ECO:0000256" key="2">
    <source>
        <dbReference type="ARBA" id="ARBA00022679"/>
    </source>
</evidence>
<organism evidence="4 5">
    <name type="scientific">Sutterella seckii</name>
    <dbReference type="NCBI Taxonomy" id="1944635"/>
    <lineage>
        <taxon>Bacteria</taxon>
        <taxon>Pseudomonadati</taxon>
        <taxon>Pseudomonadota</taxon>
        <taxon>Betaproteobacteria</taxon>
        <taxon>Burkholderiales</taxon>
        <taxon>Sutterellaceae</taxon>
        <taxon>Sutterella</taxon>
    </lineage>
</organism>
<dbReference type="InterPro" id="IPR050087">
    <property type="entry name" value="AON_synthase_class-II"/>
</dbReference>
<evidence type="ECO:0000313" key="5">
    <source>
        <dbReference type="Proteomes" id="UP000430564"/>
    </source>
</evidence>
<dbReference type="AlphaFoldDB" id="A0A6I1EJH6"/>
<dbReference type="SUPFAM" id="SSF53383">
    <property type="entry name" value="PLP-dependent transferases"/>
    <property type="match status" value="1"/>
</dbReference>
<proteinExistence type="predicted"/>
<dbReference type="Gene3D" id="3.90.1150.10">
    <property type="entry name" value="Aspartate Aminotransferase, domain 1"/>
    <property type="match status" value="1"/>
</dbReference>
<dbReference type="Gene3D" id="3.40.640.10">
    <property type="entry name" value="Type I PLP-dependent aspartate aminotransferase-like (Major domain)"/>
    <property type="match status" value="1"/>
</dbReference>
<evidence type="ECO:0000313" key="4">
    <source>
        <dbReference type="EMBL" id="KAB7658864.1"/>
    </source>
</evidence>
<dbReference type="InterPro" id="IPR015424">
    <property type="entry name" value="PyrdxlP-dep_Trfase"/>
</dbReference>
<dbReference type="InterPro" id="IPR004839">
    <property type="entry name" value="Aminotransferase_I/II_large"/>
</dbReference>
<protein>
    <submittedName>
        <fullName evidence="4">Aminotransferase class I/II-fold pyridoxal phosphate-dependent enzyme</fullName>
    </submittedName>
</protein>
<dbReference type="PANTHER" id="PTHR13693">
    <property type="entry name" value="CLASS II AMINOTRANSFERASE/8-AMINO-7-OXONONANOATE SYNTHASE"/>
    <property type="match status" value="1"/>
</dbReference>
<evidence type="ECO:0000256" key="1">
    <source>
        <dbReference type="ARBA" id="ARBA00001933"/>
    </source>
</evidence>
<dbReference type="PANTHER" id="PTHR13693:SF3">
    <property type="entry name" value="LD36009P"/>
    <property type="match status" value="1"/>
</dbReference>